<proteinExistence type="predicted"/>
<dbReference type="AlphaFoldDB" id="Q72TD0"/>
<sequence>MNTGDGNSFRTRSFIGIQKPERYFYETIKSNKRSNPLDLKLVFFCFQKKLFLKIVVTEFSFMQQLQESTIYPDKNSFRIEFRRNICSVETEEIQEILSQIREIRPDNVILDMTPVVAIPSMVLNRILKLISELKKDQIQVSEVKLSEGLQLVFSKLKINLG</sequence>
<evidence type="ECO:0000313" key="2">
    <source>
        <dbReference type="EMBL" id="AAS69698.1"/>
    </source>
</evidence>
<organism evidence="2 3">
    <name type="scientific">Leptospira interrogans serogroup Icterohaemorrhagiae serovar copenhageni (strain Fiocruz L1-130)</name>
    <dbReference type="NCBI Taxonomy" id="267671"/>
    <lineage>
        <taxon>Bacteria</taxon>
        <taxon>Pseudomonadati</taxon>
        <taxon>Spirochaetota</taxon>
        <taxon>Spirochaetia</taxon>
        <taxon>Leptospirales</taxon>
        <taxon>Leptospiraceae</taxon>
        <taxon>Leptospira</taxon>
    </lineage>
</organism>
<dbReference type="InterPro" id="IPR036513">
    <property type="entry name" value="STAS_dom_sf"/>
</dbReference>
<evidence type="ECO:0000313" key="3">
    <source>
        <dbReference type="Proteomes" id="UP000007037"/>
    </source>
</evidence>
<protein>
    <recommendedName>
        <fullName evidence="1">STAS domain-containing protein</fullName>
    </recommendedName>
</protein>
<accession>Q72TD0</accession>
<dbReference type="Pfam" id="PF01740">
    <property type="entry name" value="STAS"/>
    <property type="match status" value="1"/>
</dbReference>
<name>Q72TD0_LEPIC</name>
<dbReference type="KEGG" id="lic:LIC_11091"/>
<dbReference type="Gene3D" id="3.30.750.24">
    <property type="entry name" value="STAS domain"/>
    <property type="match status" value="1"/>
</dbReference>
<feature type="domain" description="STAS" evidence="1">
    <location>
        <begin position="80"/>
        <end position="155"/>
    </location>
</feature>
<evidence type="ECO:0000259" key="1">
    <source>
        <dbReference type="Pfam" id="PF01740"/>
    </source>
</evidence>
<dbReference type="EMBL" id="AE016823">
    <property type="protein sequence ID" value="AAS69698.1"/>
    <property type="molecule type" value="Genomic_DNA"/>
</dbReference>
<reference evidence="2 3" key="1">
    <citation type="journal article" date="2004" name="J. Bacteriol.">
        <title>Comparative genomics of two Leptospira interrogans serovars reveals novel insights into physiology and pathogenesis.</title>
        <authorList>
            <person name="Nascimento A.L."/>
            <person name="Ko A.I."/>
            <person name="Martins E.A."/>
            <person name="Monteiro-Vitorello C.B."/>
            <person name="Ho P.L."/>
            <person name="Haake D.A."/>
            <person name="Verjovski-Almeida S."/>
            <person name="Hartskeerl R.A."/>
            <person name="Marques M.V."/>
            <person name="Oliveira M.C."/>
            <person name="Menck C.F."/>
            <person name="Leite L.C."/>
            <person name="Carrer H."/>
            <person name="Coutinho L.L."/>
            <person name="Degrave W.M."/>
            <person name="Dellagostin O.A."/>
            <person name="El-Dorry H."/>
            <person name="Ferro E.S."/>
            <person name="Ferro M.I."/>
            <person name="Furlan L.R."/>
            <person name="Gamberini M."/>
            <person name="Giglioti E.A."/>
            <person name="Goes-Neto A."/>
            <person name="Goldman G.H."/>
            <person name="Goldman M.H."/>
            <person name="Harakava R."/>
            <person name="Jeronimo S.M."/>
            <person name="Junqueira-De-Azevedo I.L."/>
            <person name="Kimura E.T."/>
            <person name="Kuramae E.E."/>
            <person name="Lemos E.G."/>
            <person name="Lemos M.V."/>
            <person name="Marino C.L."/>
            <person name="Nunes L.R."/>
            <person name="De Oliveira R.C."/>
            <person name="Pereira G.G."/>
            <person name="Reis M.S."/>
            <person name="Schriefer A."/>
            <person name="Siqueira W.J."/>
            <person name="Sommer P."/>
            <person name="Tsai S.M."/>
            <person name="Simpson A.J."/>
            <person name="Ferro J.A."/>
            <person name="Camargo L.E."/>
            <person name="Kitajima J.P."/>
            <person name="Setubal J.C."/>
            <person name="Van Sluys M.A."/>
        </authorList>
    </citation>
    <scope>NUCLEOTIDE SEQUENCE [LARGE SCALE GENOMIC DNA]</scope>
    <source>
        <strain evidence="2 3">Fiocruz L1-130</strain>
    </source>
</reference>
<gene>
    <name evidence="2" type="ordered locus">LIC_11091</name>
</gene>
<dbReference type="HOGENOM" id="CLU_1641654_0_0_12"/>
<dbReference type="Proteomes" id="UP000007037">
    <property type="component" value="Chromosome I"/>
</dbReference>
<dbReference type="SUPFAM" id="SSF52091">
    <property type="entry name" value="SpoIIaa-like"/>
    <property type="match status" value="1"/>
</dbReference>
<dbReference type="InterPro" id="IPR002645">
    <property type="entry name" value="STAS_dom"/>
</dbReference>